<name>A0A812U893_9DINO</name>
<feature type="non-terminal residue" evidence="1">
    <location>
        <position position="1"/>
    </location>
</feature>
<evidence type="ECO:0000313" key="1">
    <source>
        <dbReference type="EMBL" id="CAE7559939.1"/>
    </source>
</evidence>
<dbReference type="Proteomes" id="UP000601435">
    <property type="component" value="Unassembled WGS sequence"/>
</dbReference>
<evidence type="ECO:0000313" key="2">
    <source>
        <dbReference type="Proteomes" id="UP000601435"/>
    </source>
</evidence>
<proteinExistence type="predicted"/>
<dbReference type="AlphaFoldDB" id="A0A812U893"/>
<comment type="caution">
    <text evidence="1">The sequence shown here is derived from an EMBL/GenBank/DDBJ whole genome shotgun (WGS) entry which is preliminary data.</text>
</comment>
<organism evidence="1 2">
    <name type="scientific">Symbiodinium necroappetens</name>
    <dbReference type="NCBI Taxonomy" id="1628268"/>
    <lineage>
        <taxon>Eukaryota</taxon>
        <taxon>Sar</taxon>
        <taxon>Alveolata</taxon>
        <taxon>Dinophyceae</taxon>
        <taxon>Suessiales</taxon>
        <taxon>Symbiodiniaceae</taxon>
        <taxon>Symbiodinium</taxon>
    </lineage>
</organism>
<reference evidence="1" key="1">
    <citation type="submission" date="2021-02" db="EMBL/GenBank/DDBJ databases">
        <authorList>
            <person name="Dougan E. K."/>
            <person name="Rhodes N."/>
            <person name="Thang M."/>
            <person name="Chan C."/>
        </authorList>
    </citation>
    <scope>NUCLEOTIDE SEQUENCE</scope>
</reference>
<dbReference type="EMBL" id="CAJNJA010026427">
    <property type="protein sequence ID" value="CAE7559939.1"/>
    <property type="molecule type" value="Genomic_DNA"/>
</dbReference>
<sequence length="289" mass="33220">MLAARRKKDAELYHVWYAHYRHAVYSIIQSTFDEGAEGVKMLILKDHTTKPRHAYLFRAARELQDDMLAAFKSEKHPFYDDGKKVLDYTKINWASQISLKALGKEVNKLTADGWAVIIAACDVKDVGEVKRVVRAHNRAKELQESHGRAKFAFMPLFEAPPMRESKGIKQFGWYSFYRFTVMAKMQIAVDEGATRLHLVGIQPDVNNDMTVLEYPALEEDLHNAQEQRKYPFIEVDGENLLLETEDFTMERILLQTSRPKDGDFPYLEEHTNDMGSVMIVSATDADGRE</sequence>
<accession>A0A812U893</accession>
<protein>
    <submittedName>
        <fullName evidence="1">Uncharacterized protein</fullName>
    </submittedName>
</protein>
<gene>
    <name evidence="1" type="ORF">SNEC2469_LOCUS16167</name>
</gene>
<keyword evidence="2" id="KW-1185">Reference proteome</keyword>